<feature type="region of interest" description="Disordered" evidence="1">
    <location>
        <begin position="662"/>
        <end position="685"/>
    </location>
</feature>
<proteinExistence type="predicted"/>
<organism evidence="3">
    <name type="scientific">Anopheles atroparvus</name>
    <name type="common">European mosquito</name>
    <dbReference type="NCBI Taxonomy" id="41427"/>
    <lineage>
        <taxon>Eukaryota</taxon>
        <taxon>Metazoa</taxon>
        <taxon>Ecdysozoa</taxon>
        <taxon>Arthropoda</taxon>
        <taxon>Hexapoda</taxon>
        <taxon>Insecta</taxon>
        <taxon>Pterygota</taxon>
        <taxon>Neoptera</taxon>
        <taxon>Endopterygota</taxon>
        <taxon>Diptera</taxon>
        <taxon>Nematocera</taxon>
        <taxon>Culicoidea</taxon>
        <taxon>Culicidae</taxon>
        <taxon>Anophelinae</taxon>
        <taxon>Anopheles</taxon>
    </lineage>
</organism>
<dbReference type="AlphaFoldDB" id="A0A182IJD4"/>
<feature type="compositionally biased region" description="Gly residues" evidence="1">
    <location>
        <begin position="549"/>
        <end position="558"/>
    </location>
</feature>
<accession>A0A182IJD4</accession>
<feature type="region of interest" description="Disordered" evidence="1">
    <location>
        <begin position="214"/>
        <end position="248"/>
    </location>
</feature>
<protein>
    <submittedName>
        <fullName evidence="3">Uncharacterized protein</fullName>
    </submittedName>
</protein>
<dbReference type="EnsemblMetazoa" id="AATE000272-RA">
    <property type="protein sequence ID" value="AATE000272-PA.1"/>
    <property type="gene ID" value="AATE000272"/>
</dbReference>
<evidence type="ECO:0000256" key="2">
    <source>
        <dbReference type="SAM" id="SignalP"/>
    </source>
</evidence>
<feature type="compositionally biased region" description="Low complexity" evidence="1">
    <location>
        <begin position="408"/>
        <end position="422"/>
    </location>
</feature>
<feature type="compositionally biased region" description="Low complexity" evidence="1">
    <location>
        <begin position="348"/>
        <end position="365"/>
    </location>
</feature>
<sequence length="685" mass="74531">MRQFEKLVVLLLLVFYIVRVVEPAIAGDRLVFHVPINYKNVHMTKTRVKPIHHRTFQQTDYKLLGYSTDKHGHGMAPMEYLAKMQILRSPVAARWQSRTSSDITPNAIHEPAVKPAPFSKPPAYTGSSMKRSYYVPTANNLENKLHHFINNLKTSIGASKLAHAVNGVTGAFQQQQAAGGLVSGPGHANNAFRPGPGYYGTGNELRYGQPFVSKQSSTAGHFKSQGFGPKGGQGKRRGHPVKAAPPGKYDSLMSDLGISGYKHFENAVIRDLERREELKVEATIHTLFPDASDDDWRPIASTKKPAGTRPTGPEFSETKVVHALTETPSAKRPTQQKGVNRPVKSKPATSGHSATSSASFKSTVAPPLATGQKHRTKGSLLAKEKRTKESRTKCWNCFNATIAPVTTRHPTSHTTSTRLPTTSNQQPPRYGPTYDAAMFYGSDGKPPATLVGAGAHSYSNVEVHYNRTLAPPFAPGPWTPQSAVEVSTQSAPPVTTLSAGTDSGSLYTTTTGSSIKKSFSKLVKPYGSLAPQADGDTVASTTTHRPTGGSQGTKGTKGPGTKKRTIHKSEAHRRPGNIGHAKPLDSVGAGSIKSEVRVRKNFDAKYSRNRGSIKFKDALHQNPDQIYRIRIHVPIKHHTHLHTKTVVKTVHVGIPVKNVKPHDDEHGWEYGKKKKGGASSYLSYL</sequence>
<feature type="compositionally biased region" description="Polar residues" evidence="1">
    <location>
        <begin position="326"/>
        <end position="338"/>
    </location>
</feature>
<feature type="chain" id="PRO_5043735995" evidence="2">
    <location>
        <begin position="24"/>
        <end position="685"/>
    </location>
</feature>
<evidence type="ECO:0000256" key="1">
    <source>
        <dbReference type="SAM" id="MobiDB-lite"/>
    </source>
</evidence>
<feature type="region of interest" description="Disordered" evidence="1">
    <location>
        <begin position="530"/>
        <end position="587"/>
    </location>
</feature>
<evidence type="ECO:0000313" key="3">
    <source>
        <dbReference type="EnsemblMetazoa" id="AATE000272-PA.1"/>
    </source>
</evidence>
<feature type="compositionally biased region" description="Basic and acidic residues" evidence="1">
    <location>
        <begin position="662"/>
        <end position="671"/>
    </location>
</feature>
<reference evidence="3" key="1">
    <citation type="submission" date="2022-08" db="UniProtKB">
        <authorList>
            <consortium name="EnsemblMetazoa"/>
        </authorList>
    </citation>
    <scope>IDENTIFICATION</scope>
    <source>
        <strain evidence="3">EBRO</strain>
    </source>
</reference>
<keyword evidence="2" id="KW-0732">Signal</keyword>
<feature type="signal peptide" evidence="2">
    <location>
        <begin position="1"/>
        <end position="23"/>
    </location>
</feature>
<feature type="region of interest" description="Disordered" evidence="1">
    <location>
        <begin position="290"/>
        <end position="386"/>
    </location>
</feature>
<feature type="region of interest" description="Disordered" evidence="1">
    <location>
        <begin position="408"/>
        <end position="429"/>
    </location>
</feature>
<name>A0A182IJD4_ANOAO</name>
<dbReference type="VEuPathDB" id="VectorBase:AATE000272"/>